<dbReference type="Pfam" id="PF08478">
    <property type="entry name" value="POTRA_1"/>
    <property type="match status" value="1"/>
</dbReference>
<proteinExistence type="inferred from homology"/>
<keyword evidence="5 8" id="KW-1133">Transmembrane helix</keyword>
<dbReference type="InterPro" id="IPR050487">
    <property type="entry name" value="FtsQ_DivIB"/>
</dbReference>
<evidence type="ECO:0000259" key="10">
    <source>
        <dbReference type="PROSITE" id="PS51779"/>
    </source>
</evidence>
<dbReference type="EMBL" id="JAZGQK010000016">
    <property type="protein sequence ID" value="MEE6260658.1"/>
    <property type="molecule type" value="Genomic_DNA"/>
</dbReference>
<dbReference type="PANTHER" id="PTHR37820:SF1">
    <property type="entry name" value="CELL DIVISION PROTEIN FTSQ"/>
    <property type="match status" value="1"/>
</dbReference>
<dbReference type="RefSeq" id="WP_331215765.1">
    <property type="nucleotide sequence ID" value="NZ_JAZGQK010000016.1"/>
</dbReference>
<evidence type="ECO:0000256" key="7">
    <source>
        <dbReference type="ARBA" id="ARBA00023306"/>
    </source>
</evidence>
<accession>A0ABU7RVY7</accession>
<feature type="transmembrane region" description="Helical" evidence="8">
    <location>
        <begin position="100"/>
        <end position="121"/>
    </location>
</feature>
<dbReference type="InterPro" id="IPR013685">
    <property type="entry name" value="POTRA_FtsQ_type"/>
</dbReference>
<comment type="similarity">
    <text evidence="8">Belongs to the FtsQ/DivIB family. FtsQ subfamily.</text>
</comment>
<evidence type="ECO:0000256" key="9">
    <source>
        <dbReference type="SAM" id="MobiDB-lite"/>
    </source>
</evidence>
<protein>
    <recommendedName>
        <fullName evidence="8">Cell division protein FtsQ</fullName>
    </recommendedName>
</protein>
<feature type="domain" description="POTRA" evidence="10">
    <location>
        <begin position="126"/>
        <end position="194"/>
    </location>
</feature>
<feature type="compositionally biased region" description="Low complexity" evidence="9">
    <location>
        <begin position="29"/>
        <end position="51"/>
    </location>
</feature>
<dbReference type="HAMAP" id="MF_00911">
    <property type="entry name" value="FtsQ_subfam"/>
    <property type="match status" value="1"/>
</dbReference>
<comment type="caution">
    <text evidence="11">The sequence shown here is derived from an EMBL/GenBank/DDBJ whole genome shotgun (WGS) entry which is preliminary data.</text>
</comment>
<dbReference type="PANTHER" id="PTHR37820">
    <property type="entry name" value="CELL DIVISION PROTEIN DIVIB"/>
    <property type="match status" value="1"/>
</dbReference>
<evidence type="ECO:0000313" key="11">
    <source>
        <dbReference type="EMBL" id="MEE6260658.1"/>
    </source>
</evidence>
<comment type="subcellular location">
    <subcellularLocation>
        <location evidence="8">Cell membrane</location>
        <topology evidence="8">Single-pass type II membrane protein</topology>
    </subcellularLocation>
    <subcellularLocation>
        <location evidence="1">Membrane</location>
    </subcellularLocation>
    <text evidence="8">Localizes to the division septum.</text>
</comment>
<reference evidence="11 12" key="1">
    <citation type="submission" date="2024-01" db="EMBL/GenBank/DDBJ databases">
        <title>Genome insights into Plantactinospora sonchi sp. nov.</title>
        <authorList>
            <person name="Wang L."/>
        </authorList>
    </citation>
    <scope>NUCLEOTIDE SEQUENCE [LARGE SCALE GENOMIC DNA]</scope>
    <source>
        <strain evidence="11 12">NEAU-QY2</strain>
    </source>
</reference>
<sequence length="317" mass="33099">MSPGSGGRSGGSGSSRDRSGGSGSGGRSGSPAARRGGPAPAGRAPRPRATGARGGPTGSARSGTRGAERGWRLVRAGSDAVPPSVRRFTQRARQRRLRAALPWTVLAGVLVLVLVGAWLVYGTAVFGVRNVRVVGVALVTPEQVRQAVGVADDTPLARVDLAAARARVAQLPPVARVTVSRGWPSTLVVEVVERTPVAVVPQDRRFLVVDGSGVVFQTRADRPSGLPVARVATPGPEDVSTRAALEVLAALTPELRERLAEVVVEAPARITVRLRQGRTVLWGDSSRSDTKAQVATSLLSRKGDTIDVRTPDVVTIR</sequence>
<dbReference type="Pfam" id="PF03799">
    <property type="entry name" value="FtsQ_DivIB_C"/>
    <property type="match status" value="1"/>
</dbReference>
<dbReference type="Gene3D" id="3.10.20.310">
    <property type="entry name" value="membrane protein fhac"/>
    <property type="match status" value="1"/>
</dbReference>
<comment type="function">
    <text evidence="8">Essential cell division protein.</text>
</comment>
<dbReference type="InterPro" id="IPR026579">
    <property type="entry name" value="FtsQ"/>
</dbReference>
<gene>
    <name evidence="8" type="primary">ftsQ</name>
    <name evidence="11" type="ORF">V1633_19420</name>
</gene>
<evidence type="ECO:0000256" key="6">
    <source>
        <dbReference type="ARBA" id="ARBA00023136"/>
    </source>
</evidence>
<dbReference type="InterPro" id="IPR034746">
    <property type="entry name" value="POTRA"/>
</dbReference>
<keyword evidence="2 8" id="KW-1003">Cell membrane</keyword>
<evidence type="ECO:0000256" key="8">
    <source>
        <dbReference type="HAMAP-Rule" id="MF_00911"/>
    </source>
</evidence>
<keyword evidence="4 8" id="KW-0812">Transmembrane</keyword>
<keyword evidence="12" id="KW-1185">Reference proteome</keyword>
<evidence type="ECO:0000256" key="2">
    <source>
        <dbReference type="ARBA" id="ARBA00022475"/>
    </source>
</evidence>
<evidence type="ECO:0000256" key="3">
    <source>
        <dbReference type="ARBA" id="ARBA00022618"/>
    </source>
</evidence>
<evidence type="ECO:0000256" key="5">
    <source>
        <dbReference type="ARBA" id="ARBA00022989"/>
    </source>
</evidence>
<dbReference type="Proteomes" id="UP001332243">
    <property type="component" value="Unassembled WGS sequence"/>
</dbReference>
<dbReference type="InterPro" id="IPR005548">
    <property type="entry name" value="Cell_div_FtsQ/DivIB_C"/>
</dbReference>
<evidence type="ECO:0000256" key="4">
    <source>
        <dbReference type="ARBA" id="ARBA00022692"/>
    </source>
</evidence>
<evidence type="ECO:0000313" key="12">
    <source>
        <dbReference type="Proteomes" id="UP001332243"/>
    </source>
</evidence>
<feature type="compositionally biased region" description="Gly residues" evidence="9">
    <location>
        <begin position="1"/>
        <end position="13"/>
    </location>
</feature>
<evidence type="ECO:0000256" key="1">
    <source>
        <dbReference type="ARBA" id="ARBA00004370"/>
    </source>
</evidence>
<keyword evidence="6 8" id="KW-0472">Membrane</keyword>
<organism evidence="11 12">
    <name type="scientific">Plantactinospora sonchi</name>
    <dbReference type="NCBI Taxonomy" id="1544735"/>
    <lineage>
        <taxon>Bacteria</taxon>
        <taxon>Bacillati</taxon>
        <taxon>Actinomycetota</taxon>
        <taxon>Actinomycetes</taxon>
        <taxon>Micromonosporales</taxon>
        <taxon>Micromonosporaceae</taxon>
        <taxon>Plantactinospora</taxon>
    </lineage>
</organism>
<keyword evidence="7 8" id="KW-0131">Cell cycle</keyword>
<feature type="region of interest" description="Disordered" evidence="9">
    <location>
        <begin position="1"/>
        <end position="76"/>
    </location>
</feature>
<name>A0ABU7RVY7_9ACTN</name>
<keyword evidence="3 8" id="KW-0132">Cell division</keyword>
<dbReference type="PROSITE" id="PS51779">
    <property type="entry name" value="POTRA"/>
    <property type="match status" value="1"/>
</dbReference>